<dbReference type="EMBL" id="VSSQ01068815">
    <property type="protein sequence ID" value="MPN20953.1"/>
    <property type="molecule type" value="Genomic_DNA"/>
</dbReference>
<feature type="region of interest" description="Disordered" evidence="1">
    <location>
        <begin position="72"/>
        <end position="96"/>
    </location>
</feature>
<comment type="caution">
    <text evidence="2">The sequence shown here is derived from an EMBL/GenBank/DDBJ whole genome shotgun (WGS) entry which is preliminary data.</text>
</comment>
<sequence length="96" mass="11290">MRARVPNDRAGFVRYAEEKPVCEQRHARRIECHGVPNAIGRGIELRDLRYRAFDRSVEFVERVALKLPAKQAVGKQPDECKRKQRNQQERERKFGS</sequence>
<organism evidence="2">
    <name type="scientific">bioreactor metagenome</name>
    <dbReference type="NCBI Taxonomy" id="1076179"/>
    <lineage>
        <taxon>unclassified sequences</taxon>
        <taxon>metagenomes</taxon>
        <taxon>ecological metagenomes</taxon>
    </lineage>
</organism>
<reference evidence="2" key="1">
    <citation type="submission" date="2019-08" db="EMBL/GenBank/DDBJ databases">
        <authorList>
            <person name="Kucharzyk K."/>
            <person name="Murdoch R.W."/>
            <person name="Higgins S."/>
            <person name="Loffler F."/>
        </authorList>
    </citation>
    <scope>NUCLEOTIDE SEQUENCE</scope>
</reference>
<dbReference type="AlphaFoldDB" id="A0A645GAP3"/>
<name>A0A645GAP3_9ZZZZ</name>
<proteinExistence type="predicted"/>
<evidence type="ECO:0000313" key="2">
    <source>
        <dbReference type="EMBL" id="MPN20953.1"/>
    </source>
</evidence>
<feature type="compositionally biased region" description="Basic and acidic residues" evidence="1">
    <location>
        <begin position="76"/>
        <end position="96"/>
    </location>
</feature>
<evidence type="ECO:0000256" key="1">
    <source>
        <dbReference type="SAM" id="MobiDB-lite"/>
    </source>
</evidence>
<accession>A0A645GAP3</accession>
<gene>
    <name evidence="2" type="ORF">SDC9_168332</name>
</gene>
<protein>
    <submittedName>
        <fullName evidence="2">Uncharacterized protein</fullName>
    </submittedName>
</protein>